<accession>A0ABX7RHL3</accession>
<keyword evidence="3" id="KW-1185">Reference proteome</keyword>
<proteinExistence type="predicted"/>
<gene>
    <name evidence="2" type="ORF">HIV01_007530</name>
</gene>
<dbReference type="Proteomes" id="UP000663400">
    <property type="component" value="Chromosome"/>
</dbReference>
<reference evidence="2 3" key="1">
    <citation type="submission" date="2021-02" db="EMBL/GenBank/DDBJ databases">
        <title>Lysobacter arenosi sp. nov., isolated from soil of gangwondo yeongwol, south Korea.</title>
        <authorList>
            <person name="Kim K.R."/>
            <person name="Kim K.H."/>
            <person name="Jeon C.O."/>
        </authorList>
    </citation>
    <scope>NUCLEOTIDE SEQUENCE [LARGE SCALE GENOMIC DNA]</scope>
    <source>
        <strain evidence="2 3">R7</strain>
    </source>
</reference>
<keyword evidence="1" id="KW-0732">Signal</keyword>
<evidence type="ECO:0000313" key="2">
    <source>
        <dbReference type="EMBL" id="QSX76907.1"/>
    </source>
</evidence>
<protein>
    <submittedName>
        <fullName evidence="2">Uncharacterized protein</fullName>
    </submittedName>
</protein>
<evidence type="ECO:0000256" key="1">
    <source>
        <dbReference type="SAM" id="SignalP"/>
    </source>
</evidence>
<dbReference type="PROSITE" id="PS51257">
    <property type="entry name" value="PROKAR_LIPOPROTEIN"/>
    <property type="match status" value="1"/>
</dbReference>
<sequence length="140" mass="14939">MKAITLAVAAVAVTGCMTLSGCSSKAVAAECGKQTSNQQPVEIRVSSGPRVSSDECVVLPGSRIAWVNDQGNDVQFKLRFKAANPGGQGAPLKVPSQMQNGRFVVNITAMQLPPNERERRFEYDIVANGTPLDPAIIIRK</sequence>
<feature type="signal peptide" evidence="1">
    <location>
        <begin position="1"/>
        <end position="28"/>
    </location>
</feature>
<dbReference type="RefSeq" id="WP_200606023.1">
    <property type="nucleotide sequence ID" value="NZ_CP071517.1"/>
</dbReference>
<evidence type="ECO:0000313" key="3">
    <source>
        <dbReference type="Proteomes" id="UP000663400"/>
    </source>
</evidence>
<organism evidence="2 3">
    <name type="scientific">Lysobacter arenosi</name>
    <dbReference type="NCBI Taxonomy" id="2795387"/>
    <lineage>
        <taxon>Bacteria</taxon>
        <taxon>Pseudomonadati</taxon>
        <taxon>Pseudomonadota</taxon>
        <taxon>Gammaproteobacteria</taxon>
        <taxon>Lysobacterales</taxon>
        <taxon>Lysobacteraceae</taxon>
        <taxon>Lysobacter</taxon>
    </lineage>
</organism>
<dbReference type="EMBL" id="CP071517">
    <property type="protein sequence ID" value="QSX76907.1"/>
    <property type="molecule type" value="Genomic_DNA"/>
</dbReference>
<feature type="chain" id="PRO_5046877614" evidence="1">
    <location>
        <begin position="29"/>
        <end position="140"/>
    </location>
</feature>
<name>A0ABX7RHL3_9GAMM</name>